<gene>
    <name evidence="1" type="primary">orf-136</name>
</gene>
<organism evidence="1 2">
    <name type="scientific">Salmonella phage ST64T</name>
    <name type="common">Bacteriophage ST64T</name>
    <dbReference type="NCBI Taxonomy" id="173443"/>
    <lineage>
        <taxon>Viruses</taxon>
        <taxon>Duplodnaviria</taxon>
        <taxon>Heunggongvirae</taxon>
        <taxon>Uroviricota</taxon>
        <taxon>Caudoviricetes</taxon>
        <taxon>Lederbergvirus</taxon>
    </lineage>
</organism>
<evidence type="ECO:0000313" key="2">
    <source>
        <dbReference type="Proteomes" id="UP000001158"/>
    </source>
</evidence>
<dbReference type="KEGG" id="vg:955810"/>
<keyword evidence="2" id="KW-1185">Reference proteome</keyword>
<accession>Q8HAF2</accession>
<dbReference type="OrthoDB" id="16626at10239"/>
<protein>
    <submittedName>
        <fullName evidence="1">Orf-136</fullName>
    </submittedName>
</protein>
<dbReference type="EMBL" id="AY052766">
    <property type="protein sequence ID" value="AAL15512.1"/>
    <property type="molecule type" value="Genomic_DNA"/>
</dbReference>
<evidence type="ECO:0000313" key="1">
    <source>
        <dbReference type="EMBL" id="AAL15512.1"/>
    </source>
</evidence>
<reference evidence="1 2" key="1">
    <citation type="journal article" date="2003" name="J. Bacteriol.">
        <title>Genomic structure of the Salmonella enterica serovar typhimurium DT 64 bacteriophage ST64T: evidence for modular genetic architecture.</title>
        <authorList>
            <person name="Mmolawa P.T."/>
            <person name="Schmieger H."/>
            <person name="Tucker C.P."/>
            <person name="Heuzenroeder M.W."/>
        </authorList>
    </citation>
    <scope>NUCLEOTIDE SEQUENCE</scope>
</reference>
<sequence>MYRFIQTSLQVVSLIFTVMNSCQSTEKTSLTKMSNRRSWQMANLRKEARGRECQVRIYGVCNGNPETTVLAHYRMAGICGTGMKPDDLIGAWACSACHDEIDRRTHILDNKDARLYHLEGVIRTQAILLKEGKIKA</sequence>
<dbReference type="RefSeq" id="NP_720314.1">
    <property type="nucleotide sequence ID" value="NC_004348.1"/>
</dbReference>
<dbReference type="Proteomes" id="UP000001158">
    <property type="component" value="Segment"/>
</dbReference>
<organismHost>
    <name type="scientific">Salmonella typhimurium</name>
    <dbReference type="NCBI Taxonomy" id="90371"/>
</organismHost>
<name>Q8HAF2_BPST6</name>
<proteinExistence type="predicted"/>
<dbReference type="Pfam" id="PF07102">
    <property type="entry name" value="YbcO"/>
    <property type="match status" value="1"/>
</dbReference>
<dbReference type="InterPro" id="IPR010774">
    <property type="entry name" value="YbcO"/>
</dbReference>
<dbReference type="Gene3D" id="3.30.50.20">
    <property type="entry name" value="prophage-derive protein ybcO"/>
    <property type="match status" value="1"/>
</dbReference>